<feature type="transmembrane region" description="Helical" evidence="1">
    <location>
        <begin position="120"/>
        <end position="138"/>
    </location>
</feature>
<dbReference type="RefSeq" id="XP_015973598.1">
    <property type="nucleotide sequence ID" value="XM_016118112.2"/>
</dbReference>
<gene>
    <name evidence="3 4" type="primary">LOC107496699</name>
</gene>
<sequence>MAETKKDTHIVEIPVDQEHQNNHKILSCITSNIAEAIEDHPLTEISDSPGHLLLLKLWQRQETLFAARIARKETKLSSLKSELFTLSSFFFIFHFLFLTLLFTSSANSPQKNGASCCTKWWLPSTVSLCTSMVFLVMVHAKLRRYWKVWEELQGERGDGRALSRCIQELRMKGASFDLSKESSWNGNGVKRMKSSSVEIKWRPVSWCCRNSLTVCIFCFTGFVFPASKLLLCGF</sequence>
<dbReference type="PANTHER" id="PTHR33287">
    <property type="entry name" value="OS03G0453550 PROTEIN"/>
    <property type="match status" value="1"/>
</dbReference>
<evidence type="ECO:0000313" key="3">
    <source>
        <dbReference type="RefSeq" id="XP_015973534.1"/>
    </source>
</evidence>
<dbReference type="AlphaFoldDB" id="A0A6P4DTG2"/>
<name>A0A6P4DTG2_ARADU</name>
<evidence type="ECO:0000256" key="1">
    <source>
        <dbReference type="SAM" id="Phobius"/>
    </source>
</evidence>
<dbReference type="GeneID" id="107496699"/>
<dbReference type="PANTHER" id="PTHR33287:SF3">
    <property type="entry name" value="OS03G0453550 PROTEIN"/>
    <property type="match status" value="1"/>
</dbReference>
<feature type="transmembrane region" description="Helical" evidence="1">
    <location>
        <begin position="81"/>
        <end position="100"/>
    </location>
</feature>
<reference evidence="3 4" key="2">
    <citation type="submission" date="2025-04" db="UniProtKB">
        <authorList>
            <consortium name="RefSeq"/>
        </authorList>
    </citation>
    <scope>IDENTIFICATION</scope>
    <source>
        <tissue evidence="3 4">Whole plant</tissue>
    </source>
</reference>
<keyword evidence="2" id="KW-1185">Reference proteome</keyword>
<dbReference type="KEGG" id="adu:107496699"/>
<protein>
    <submittedName>
        <fullName evidence="3 4">Uncharacterized protein LOC107496699</fullName>
    </submittedName>
</protein>
<accession>A0A6P4DTG2</accession>
<dbReference type="RefSeq" id="XP_015973598.1">
    <property type="nucleotide sequence ID" value="XM_016118112.3"/>
</dbReference>
<keyword evidence="1" id="KW-0812">Transmembrane</keyword>
<evidence type="ECO:0000313" key="4">
    <source>
        <dbReference type="RefSeq" id="XP_015973598.1"/>
    </source>
</evidence>
<dbReference type="OrthoDB" id="665000at2759"/>
<organism evidence="2 3">
    <name type="scientific">Arachis duranensis</name>
    <name type="common">Wild peanut</name>
    <dbReference type="NCBI Taxonomy" id="130453"/>
    <lineage>
        <taxon>Eukaryota</taxon>
        <taxon>Viridiplantae</taxon>
        <taxon>Streptophyta</taxon>
        <taxon>Embryophyta</taxon>
        <taxon>Tracheophyta</taxon>
        <taxon>Spermatophyta</taxon>
        <taxon>Magnoliopsida</taxon>
        <taxon>eudicotyledons</taxon>
        <taxon>Gunneridae</taxon>
        <taxon>Pentapetalae</taxon>
        <taxon>rosids</taxon>
        <taxon>fabids</taxon>
        <taxon>Fabales</taxon>
        <taxon>Fabaceae</taxon>
        <taxon>Papilionoideae</taxon>
        <taxon>50 kb inversion clade</taxon>
        <taxon>dalbergioids sensu lato</taxon>
        <taxon>Dalbergieae</taxon>
        <taxon>Pterocarpus clade</taxon>
        <taxon>Arachis</taxon>
    </lineage>
</organism>
<dbReference type="Proteomes" id="UP000515211">
    <property type="component" value="Chromosome 1"/>
</dbReference>
<proteinExistence type="predicted"/>
<keyword evidence="1" id="KW-1133">Transmembrane helix</keyword>
<reference evidence="2" key="1">
    <citation type="journal article" date="2016" name="Nat. Genet.">
        <title>The genome sequences of Arachis duranensis and Arachis ipaensis, the diploid ancestors of cultivated peanut.</title>
        <authorList>
            <person name="Bertioli D.J."/>
            <person name="Cannon S.B."/>
            <person name="Froenicke L."/>
            <person name="Huang G."/>
            <person name="Farmer A.D."/>
            <person name="Cannon E.K."/>
            <person name="Liu X."/>
            <person name="Gao D."/>
            <person name="Clevenger J."/>
            <person name="Dash S."/>
            <person name="Ren L."/>
            <person name="Moretzsohn M.C."/>
            <person name="Shirasawa K."/>
            <person name="Huang W."/>
            <person name="Vidigal B."/>
            <person name="Abernathy B."/>
            <person name="Chu Y."/>
            <person name="Niederhuth C.E."/>
            <person name="Umale P."/>
            <person name="Araujo A.C."/>
            <person name="Kozik A."/>
            <person name="Kim K.D."/>
            <person name="Burow M.D."/>
            <person name="Varshney R.K."/>
            <person name="Wang X."/>
            <person name="Zhang X."/>
            <person name="Barkley N."/>
            <person name="Guimaraes P.M."/>
            <person name="Isobe S."/>
            <person name="Guo B."/>
            <person name="Liao B."/>
            <person name="Stalker H.T."/>
            <person name="Schmitz R.J."/>
            <person name="Scheffler B.E."/>
            <person name="Leal-Bertioli S.C."/>
            <person name="Xun X."/>
            <person name="Jackson S.A."/>
            <person name="Michelmore R."/>
            <person name="Ozias-Akins P."/>
        </authorList>
    </citation>
    <scope>NUCLEOTIDE SEQUENCE [LARGE SCALE GENOMIC DNA]</scope>
    <source>
        <strain evidence="2">cv. V14167</strain>
    </source>
</reference>
<keyword evidence="1" id="KW-0472">Membrane</keyword>
<evidence type="ECO:0000313" key="2">
    <source>
        <dbReference type="Proteomes" id="UP000515211"/>
    </source>
</evidence>
<dbReference type="RefSeq" id="XP_015973534.1">
    <property type="nucleotide sequence ID" value="XM_016118048.3"/>
</dbReference>